<organism evidence="3 4">
    <name type="scientific">Paenibacillus filicis</name>
    <dbReference type="NCBI Taxonomy" id="669464"/>
    <lineage>
        <taxon>Bacteria</taxon>
        <taxon>Bacillati</taxon>
        <taxon>Bacillota</taxon>
        <taxon>Bacilli</taxon>
        <taxon>Bacillales</taxon>
        <taxon>Paenibacillaceae</taxon>
        <taxon>Paenibacillus</taxon>
    </lineage>
</organism>
<dbReference type="PANTHER" id="PTHR46797:SF24">
    <property type="entry name" value="DNA-BINDING PHAGE PROTEIN"/>
    <property type="match status" value="1"/>
</dbReference>
<dbReference type="Pfam" id="PF01381">
    <property type="entry name" value="HTH_3"/>
    <property type="match status" value="1"/>
</dbReference>
<dbReference type="SUPFAM" id="SSF47413">
    <property type="entry name" value="lambda repressor-like DNA-binding domains"/>
    <property type="match status" value="1"/>
</dbReference>
<accession>A0ABU9DKU7</accession>
<comment type="caution">
    <text evidence="3">The sequence shown here is derived from an EMBL/GenBank/DDBJ whole genome shotgun (WGS) entry which is preliminary data.</text>
</comment>
<proteinExistence type="predicted"/>
<evidence type="ECO:0000259" key="2">
    <source>
        <dbReference type="PROSITE" id="PS50943"/>
    </source>
</evidence>
<name>A0ABU9DKU7_9BACL</name>
<dbReference type="InterPro" id="IPR001387">
    <property type="entry name" value="Cro/C1-type_HTH"/>
</dbReference>
<dbReference type="PANTHER" id="PTHR46797">
    <property type="entry name" value="HTH-TYPE TRANSCRIPTIONAL REGULATOR"/>
    <property type="match status" value="1"/>
</dbReference>
<protein>
    <submittedName>
        <fullName evidence="3">Helix-turn-helix transcriptional regulator</fullName>
    </submittedName>
</protein>
<gene>
    <name evidence="3" type="ORF">WMW72_16400</name>
</gene>
<dbReference type="SMART" id="SM00530">
    <property type="entry name" value="HTH_XRE"/>
    <property type="match status" value="1"/>
</dbReference>
<feature type="domain" description="HTH cro/C1-type" evidence="2">
    <location>
        <begin position="12"/>
        <end position="66"/>
    </location>
</feature>
<evidence type="ECO:0000256" key="1">
    <source>
        <dbReference type="ARBA" id="ARBA00023125"/>
    </source>
</evidence>
<dbReference type="InterPro" id="IPR050807">
    <property type="entry name" value="TransReg_Diox_bact_type"/>
</dbReference>
<dbReference type="Gene3D" id="1.10.260.40">
    <property type="entry name" value="lambda repressor-like DNA-binding domains"/>
    <property type="match status" value="1"/>
</dbReference>
<evidence type="ECO:0000313" key="4">
    <source>
        <dbReference type="Proteomes" id="UP001469365"/>
    </source>
</evidence>
<keyword evidence="4" id="KW-1185">Reference proteome</keyword>
<dbReference type="InterPro" id="IPR010982">
    <property type="entry name" value="Lambda_DNA-bd_dom_sf"/>
</dbReference>
<evidence type="ECO:0000313" key="3">
    <source>
        <dbReference type="EMBL" id="MEK8129487.1"/>
    </source>
</evidence>
<sequence length="117" mass="13462">MNSLLRLVGEQLRLVRRARGLTQEELAENCGLSFSYISDIERGSRNVTLESLDKIMTALDVMPSEVFNFKDIESVNAADDKRMMIEILRSLLVERRPDEARFVCRRPDHGRKESTCC</sequence>
<keyword evidence="1" id="KW-0238">DNA-binding</keyword>
<reference evidence="3 4" key="1">
    <citation type="submission" date="2024-04" db="EMBL/GenBank/DDBJ databases">
        <title>draft genome sequnece of Paenibacillus filicis.</title>
        <authorList>
            <person name="Kim D.-U."/>
        </authorList>
    </citation>
    <scope>NUCLEOTIDE SEQUENCE [LARGE SCALE GENOMIC DNA]</scope>
    <source>
        <strain evidence="3 4">KACC14197</strain>
    </source>
</reference>
<dbReference type="CDD" id="cd00093">
    <property type="entry name" value="HTH_XRE"/>
    <property type="match status" value="1"/>
</dbReference>
<dbReference type="RefSeq" id="WP_341416598.1">
    <property type="nucleotide sequence ID" value="NZ_JBBPCC010000010.1"/>
</dbReference>
<dbReference type="Proteomes" id="UP001469365">
    <property type="component" value="Unassembled WGS sequence"/>
</dbReference>
<dbReference type="EMBL" id="JBBPCC010000010">
    <property type="protein sequence ID" value="MEK8129487.1"/>
    <property type="molecule type" value="Genomic_DNA"/>
</dbReference>
<dbReference type="PROSITE" id="PS50943">
    <property type="entry name" value="HTH_CROC1"/>
    <property type="match status" value="1"/>
</dbReference>